<keyword evidence="4" id="KW-0964">Secreted</keyword>
<dbReference type="GO" id="GO:0005576">
    <property type="term" value="C:extracellular region"/>
    <property type="evidence" value="ECO:0007669"/>
    <property type="project" value="UniProtKB-SubCell"/>
</dbReference>
<evidence type="ECO:0000256" key="2">
    <source>
        <dbReference type="ARBA" id="ARBA00004613"/>
    </source>
</evidence>
<evidence type="ECO:0000256" key="3">
    <source>
        <dbReference type="ARBA" id="ARBA00022475"/>
    </source>
</evidence>
<accession>A0A974HD32</accession>
<evidence type="ECO:0000259" key="11">
    <source>
        <dbReference type="PROSITE" id="PS51233"/>
    </source>
</evidence>
<keyword evidence="5 10" id="KW-0732">Signal</keyword>
<evidence type="ECO:0000313" key="13">
    <source>
        <dbReference type="Proteomes" id="UP000694892"/>
    </source>
</evidence>
<dbReference type="InterPro" id="IPR001846">
    <property type="entry name" value="VWF_type-D"/>
</dbReference>
<dbReference type="Pfam" id="PF12714">
    <property type="entry name" value="TILa"/>
    <property type="match status" value="3"/>
</dbReference>
<dbReference type="EMBL" id="CM004478">
    <property type="protein sequence ID" value="OCT73505.1"/>
    <property type="molecule type" value="Genomic_DNA"/>
</dbReference>
<evidence type="ECO:0000256" key="5">
    <source>
        <dbReference type="ARBA" id="ARBA00022729"/>
    </source>
</evidence>
<feature type="domain" description="VWFD" evidence="11">
    <location>
        <begin position="543"/>
        <end position="723"/>
    </location>
</feature>
<dbReference type="InterPro" id="IPR035234">
    <property type="entry name" value="IgGFc-bd_N"/>
</dbReference>
<dbReference type="FunFam" id="2.10.25.10:FF:000153">
    <property type="entry name" value="MUC5B isoform 1"/>
    <property type="match status" value="1"/>
</dbReference>
<dbReference type="FunFam" id="2.10.25.10:FF:000055">
    <property type="entry name" value="alpha-tectorin isoform X1"/>
    <property type="match status" value="2"/>
</dbReference>
<comment type="subcellular location">
    <subcellularLocation>
        <location evidence="1">Cell membrane</location>
    </subcellularLocation>
    <subcellularLocation>
        <location evidence="2">Secreted</location>
    </subcellularLocation>
</comment>
<dbReference type="InterPro" id="IPR025615">
    <property type="entry name" value="TILa_dom"/>
</dbReference>
<feature type="chain" id="PRO_5037907102" description="VWFD domain-containing protein" evidence="10">
    <location>
        <begin position="23"/>
        <end position="1322"/>
    </location>
</feature>
<dbReference type="Proteomes" id="UP000694892">
    <property type="component" value="Chromosome 7L"/>
</dbReference>
<dbReference type="Pfam" id="PF17517">
    <property type="entry name" value="IgGFc_binding"/>
    <property type="match status" value="1"/>
</dbReference>
<dbReference type="SUPFAM" id="SSF57567">
    <property type="entry name" value="Serine protease inhibitors"/>
    <property type="match status" value="3"/>
</dbReference>
<dbReference type="PANTHER" id="PTHR46160">
    <property type="entry name" value="ALPHA-TECTORIN-RELATED"/>
    <property type="match status" value="1"/>
</dbReference>
<dbReference type="InterPro" id="IPR052749">
    <property type="entry name" value="Alpha-tectorin"/>
</dbReference>
<feature type="domain" description="VWFD" evidence="11">
    <location>
        <begin position="932"/>
        <end position="1111"/>
    </location>
</feature>
<evidence type="ECO:0000256" key="6">
    <source>
        <dbReference type="ARBA" id="ARBA00022737"/>
    </source>
</evidence>
<dbReference type="SMART" id="SM00214">
    <property type="entry name" value="VWC"/>
    <property type="match status" value="3"/>
</dbReference>
<dbReference type="Gene3D" id="2.10.25.10">
    <property type="entry name" value="Laminin"/>
    <property type="match status" value="3"/>
</dbReference>
<evidence type="ECO:0000256" key="9">
    <source>
        <dbReference type="ARBA" id="ARBA00023180"/>
    </source>
</evidence>
<feature type="signal peptide" evidence="10">
    <location>
        <begin position="1"/>
        <end position="22"/>
    </location>
</feature>
<dbReference type="InterPro" id="IPR002919">
    <property type="entry name" value="TIL_dom"/>
</dbReference>
<dbReference type="SMART" id="SM00215">
    <property type="entry name" value="VWC_out"/>
    <property type="match status" value="2"/>
</dbReference>
<evidence type="ECO:0000256" key="10">
    <source>
        <dbReference type="SAM" id="SignalP"/>
    </source>
</evidence>
<dbReference type="InterPro" id="IPR036084">
    <property type="entry name" value="Ser_inhib-like_sf"/>
</dbReference>
<dbReference type="CDD" id="cd19941">
    <property type="entry name" value="TIL"/>
    <property type="match status" value="3"/>
</dbReference>
<evidence type="ECO:0000256" key="8">
    <source>
        <dbReference type="ARBA" id="ARBA00023157"/>
    </source>
</evidence>
<sequence length="1322" mass="146129">MTSSIIFQLLLSLSLLCGSSLSIHIGQEFITAFLQHGNYSEPNSNLNITITAFRNKTLVTVTMKQPRFTLPLLLRASETKMIKLPNGAEMVGSGVFNSTVVITSNQDISVTAMNSKSLSSSRIIVHPAEDLGTEYYVVIPSEGTFNNLKEFAVIGYQWPTSVKIFLKGWVMYQGKNYSLAQPLSVELKPGQVFQLQSNNNLSGTRIISTRPVAVLSGDSCTWNKKQCNHVYEQLYPVTSWGKKYVVSPLPFQSGSDIVYVTAWQTTRVNYTSGSLQKRLMVQAGQVVKIPIRTTNPVVLSANVSVQVMFYCTGGVTQGIVFDPFFITIPDVTSYCTSYQVIGLQGYINAVVVTAQTSSLAGLKFNERSLTILKWKTIPGTKYSWAQYRFGRQFKSHLVSHPKMPFVVMSVGLSPKTGYGLTGVCLKQIICPQHSQYNSCGSACPATCMGKPSNCPRPCVETCECHPGFVFSEGKCIPKARCGCVFRGRQYPPNKAFWADNNCKRKCMCNVALQKVLCEDSGCRPGEKCSIKDGVLDCYPISYSYCSVFGDPHYRTFDGAHYDFQGTCRYQLTGLCDLNSGLTEFQVHVVNRNRGVQSASYTRAVWLRVYGTEIMLNRENPGRVLINGLLINLPYSFELDHIRIFKQGWNAVILTKFGMKINFDWFGEVTVTLPQSYAGAVCGLCGNFNDDPQDDMVMKNNQSAPSILAFGLSWRTREMLSGCREQEPDNCTSLIQLENSQRKSFHNCGILINKTGPFQHCHAIINPETYFKDCIYDSCFYKERQDIFCQVIETYSGTCQDAGVTLLNWRNETFCKPWCPANGHYDLCSNGCPMTCSSLSAPRGCKKFCKEGCVCDDGFILDVDVCVPISQCGCVFNGLYYKVNDTFYPSNNCLQQCVCHPGGNVVCTPFACGPNEACRLLNGIRKCHPTGSAWCSVVGGPHFHTFDGLTYDFQGNCSYTLSKSCGKDPLPVFSIRVKIEKSGNKMAFITKSLVVDVADIQFVMMQGKPGMVQVNSNVFNLPLNLGNRGIWVFQHGLKVGLRTAFGLQVTYDLNHEVLLYISSSYYGQVCGLCGNYNGNSKDEFQLPDGSLASEVTTFGSAWQEKLPGTICNSGCGSPGNPCPACPQQSLYEKEAFCGVLLTEGGPFTPCRDRVDPTVYISNCVSDLCRAGGNISALCYSIQSYVSVCQNAGITDIQWRTKDFCPLKCNLNSHYEACADTCANSCSRFTSPVLCPNECSEGCECNENYYLNGATCVLMEKCGCNIEGRYYKIAEIFLNDHCTKICTCQANGSVTCQNYSCKKNCILETDRSIRCSDVKGVSVK</sequence>
<dbReference type="PANTHER" id="PTHR46160:SF9">
    <property type="entry name" value="PROTEIN PRY2-RELATED"/>
    <property type="match status" value="1"/>
</dbReference>
<gene>
    <name evidence="12" type="ORF">XELAEV_18036482mg</name>
</gene>
<dbReference type="Pfam" id="PF00094">
    <property type="entry name" value="VWD"/>
    <property type="match status" value="2"/>
</dbReference>
<dbReference type="Pfam" id="PF01826">
    <property type="entry name" value="TIL"/>
    <property type="match status" value="3"/>
</dbReference>
<keyword evidence="8" id="KW-1015">Disulfide bond</keyword>
<proteinExistence type="predicted"/>
<evidence type="ECO:0000256" key="4">
    <source>
        <dbReference type="ARBA" id="ARBA00022525"/>
    </source>
</evidence>
<name>A0A974HD32_XENLA</name>
<dbReference type="InterPro" id="IPR014853">
    <property type="entry name" value="VWF/SSPO/ZAN-like_Cys-rich_dom"/>
</dbReference>
<organism evidence="12 13">
    <name type="scientific">Xenopus laevis</name>
    <name type="common">African clawed frog</name>
    <dbReference type="NCBI Taxonomy" id="8355"/>
    <lineage>
        <taxon>Eukaryota</taxon>
        <taxon>Metazoa</taxon>
        <taxon>Chordata</taxon>
        <taxon>Craniata</taxon>
        <taxon>Vertebrata</taxon>
        <taxon>Euteleostomi</taxon>
        <taxon>Amphibia</taxon>
        <taxon>Batrachia</taxon>
        <taxon>Anura</taxon>
        <taxon>Pipoidea</taxon>
        <taxon>Pipidae</taxon>
        <taxon>Xenopodinae</taxon>
        <taxon>Xenopus</taxon>
        <taxon>Xenopus</taxon>
    </lineage>
</organism>
<keyword evidence="9" id="KW-0325">Glycoprotein</keyword>
<dbReference type="SMART" id="SM00216">
    <property type="entry name" value="VWD"/>
    <property type="match status" value="2"/>
</dbReference>
<dbReference type="InterPro" id="IPR001007">
    <property type="entry name" value="VWF_dom"/>
</dbReference>
<keyword evidence="6" id="KW-0677">Repeat</keyword>
<reference evidence="13" key="1">
    <citation type="journal article" date="2016" name="Nature">
        <title>Genome evolution in the allotetraploid frog Xenopus laevis.</title>
        <authorList>
            <person name="Session A.M."/>
            <person name="Uno Y."/>
            <person name="Kwon T."/>
            <person name="Chapman J.A."/>
            <person name="Toyoda A."/>
            <person name="Takahashi S."/>
            <person name="Fukui A."/>
            <person name="Hikosaka A."/>
            <person name="Suzuki A."/>
            <person name="Kondo M."/>
            <person name="van Heeringen S.J."/>
            <person name="Quigley I."/>
            <person name="Heinz S."/>
            <person name="Ogino H."/>
            <person name="Ochi H."/>
            <person name="Hellsten U."/>
            <person name="Lyons J.B."/>
            <person name="Simakov O."/>
            <person name="Putnam N."/>
            <person name="Stites J."/>
            <person name="Kuroki Y."/>
            <person name="Tanaka T."/>
            <person name="Michiue T."/>
            <person name="Watanabe M."/>
            <person name="Bogdanovic O."/>
            <person name="Lister R."/>
            <person name="Georgiou G."/>
            <person name="Paranjpe S.S."/>
            <person name="van Kruijsbergen I."/>
            <person name="Shu S."/>
            <person name="Carlson J."/>
            <person name="Kinoshita T."/>
            <person name="Ohta Y."/>
            <person name="Mawaribuchi S."/>
            <person name="Jenkins J."/>
            <person name="Grimwood J."/>
            <person name="Schmutz J."/>
            <person name="Mitros T."/>
            <person name="Mozaffari S.V."/>
            <person name="Suzuki Y."/>
            <person name="Haramoto Y."/>
            <person name="Yamamoto T.S."/>
            <person name="Takagi C."/>
            <person name="Heald R."/>
            <person name="Miller K."/>
            <person name="Haudenschild C."/>
            <person name="Kitzman J."/>
            <person name="Nakayama T."/>
            <person name="Izutsu Y."/>
            <person name="Robert J."/>
            <person name="Fortriede J."/>
            <person name="Burns K."/>
            <person name="Lotay V."/>
            <person name="Karimi K."/>
            <person name="Yasuoka Y."/>
            <person name="Dichmann D.S."/>
            <person name="Flajnik M.F."/>
            <person name="Houston D.W."/>
            <person name="Shendure J."/>
            <person name="DuPasquier L."/>
            <person name="Vize P.D."/>
            <person name="Zorn A.M."/>
            <person name="Ito M."/>
            <person name="Marcotte E.M."/>
            <person name="Wallingford J.B."/>
            <person name="Ito Y."/>
            <person name="Asashima M."/>
            <person name="Ueno N."/>
            <person name="Matsuda Y."/>
            <person name="Veenstra G.J."/>
            <person name="Fujiyama A."/>
            <person name="Harland R.M."/>
            <person name="Taira M."/>
            <person name="Rokhsar D.S."/>
        </authorList>
    </citation>
    <scope>NUCLEOTIDE SEQUENCE [LARGE SCALE GENOMIC DNA]</scope>
    <source>
        <strain evidence="13">J</strain>
    </source>
</reference>
<keyword evidence="3" id="KW-1003">Cell membrane</keyword>
<dbReference type="Pfam" id="PF08742">
    <property type="entry name" value="C8"/>
    <property type="match status" value="2"/>
</dbReference>
<evidence type="ECO:0000256" key="1">
    <source>
        <dbReference type="ARBA" id="ARBA00004236"/>
    </source>
</evidence>
<dbReference type="SMART" id="SM00832">
    <property type="entry name" value="C8"/>
    <property type="match status" value="2"/>
</dbReference>
<evidence type="ECO:0000256" key="7">
    <source>
        <dbReference type="ARBA" id="ARBA00023136"/>
    </source>
</evidence>
<dbReference type="PROSITE" id="PS51233">
    <property type="entry name" value="VWFD"/>
    <property type="match status" value="2"/>
</dbReference>
<keyword evidence="7" id="KW-0472">Membrane</keyword>
<protein>
    <recommendedName>
        <fullName evidence="11">VWFD domain-containing protein</fullName>
    </recommendedName>
</protein>
<dbReference type="GO" id="GO:0005886">
    <property type="term" value="C:plasma membrane"/>
    <property type="evidence" value="ECO:0007669"/>
    <property type="project" value="UniProtKB-SubCell"/>
</dbReference>
<evidence type="ECO:0000313" key="12">
    <source>
        <dbReference type="EMBL" id="OCT73505.1"/>
    </source>
</evidence>